<keyword evidence="8" id="KW-1185">Reference proteome</keyword>
<keyword evidence="4" id="KW-0560">Oxidoreductase</keyword>
<dbReference type="EMBL" id="JATM01000002">
    <property type="protein sequence ID" value="OOL18875.1"/>
    <property type="molecule type" value="Genomic_DNA"/>
</dbReference>
<comment type="similarity">
    <text evidence="5">Belongs to the zinc-containing alcohol dehydrogenase family.</text>
</comment>
<keyword evidence="2 5" id="KW-0479">Metal-binding</keyword>
<evidence type="ECO:0000313" key="8">
    <source>
        <dbReference type="Proteomes" id="UP000200980"/>
    </source>
</evidence>
<evidence type="ECO:0000256" key="5">
    <source>
        <dbReference type="RuleBase" id="RU361277"/>
    </source>
</evidence>
<dbReference type="InterPro" id="IPR002328">
    <property type="entry name" value="ADH_Zn_CS"/>
</dbReference>
<protein>
    <submittedName>
        <fullName evidence="7">Hydroxyacid dehydrogenase</fullName>
    </submittedName>
</protein>
<dbReference type="InterPro" id="IPR013154">
    <property type="entry name" value="ADH-like_N"/>
</dbReference>
<dbReference type="Gene3D" id="3.90.180.10">
    <property type="entry name" value="Medium-chain alcohol dehydrogenases, catalytic domain"/>
    <property type="match status" value="1"/>
</dbReference>
<evidence type="ECO:0000256" key="3">
    <source>
        <dbReference type="ARBA" id="ARBA00022833"/>
    </source>
</evidence>
<dbReference type="PROSITE" id="PS00059">
    <property type="entry name" value="ADH_ZINC"/>
    <property type="match status" value="1"/>
</dbReference>
<name>A0A1S8GQB2_9PROT</name>
<dbReference type="FunFam" id="3.40.50.720:FF:000022">
    <property type="entry name" value="Cinnamyl alcohol dehydrogenase"/>
    <property type="match status" value="1"/>
</dbReference>
<dbReference type="InterPro" id="IPR011032">
    <property type="entry name" value="GroES-like_sf"/>
</dbReference>
<dbReference type="SUPFAM" id="SSF51735">
    <property type="entry name" value="NAD(P)-binding Rossmann-fold domains"/>
    <property type="match status" value="1"/>
</dbReference>
<dbReference type="InterPro" id="IPR047109">
    <property type="entry name" value="CAD-like"/>
</dbReference>
<evidence type="ECO:0000259" key="6">
    <source>
        <dbReference type="SMART" id="SM00829"/>
    </source>
</evidence>
<dbReference type="GO" id="GO:0008106">
    <property type="term" value="F:alcohol dehydrogenase (NADP+) activity"/>
    <property type="evidence" value="ECO:0007669"/>
    <property type="project" value="UniProtKB-ARBA"/>
</dbReference>
<evidence type="ECO:0000313" key="7">
    <source>
        <dbReference type="EMBL" id="OOL18875.1"/>
    </source>
</evidence>
<reference evidence="7 8" key="1">
    <citation type="journal article" date="2016" name="PLoS ONE">
        <title>Whole-Genome Sequence Analysis of Bombella intestini LMG 28161T, a Novel Acetic Acid Bacterium Isolated from the Crop of a Red-Tailed Bumble Bee, Bombus lapidarius.</title>
        <authorList>
            <person name="Li L."/>
            <person name="Illeghems K."/>
            <person name="Van Kerrebroeck S."/>
            <person name="Borremans W."/>
            <person name="Cleenwerck I."/>
            <person name="Smagghe G."/>
            <person name="De Vuyst L."/>
            <person name="Vandamme P."/>
        </authorList>
    </citation>
    <scope>NUCLEOTIDE SEQUENCE [LARGE SCALE GENOMIC DNA]</scope>
    <source>
        <strain evidence="7 8">R-52487</strain>
    </source>
</reference>
<evidence type="ECO:0000256" key="2">
    <source>
        <dbReference type="ARBA" id="ARBA00022723"/>
    </source>
</evidence>
<dbReference type="CDD" id="cd05283">
    <property type="entry name" value="CAD1"/>
    <property type="match status" value="1"/>
</dbReference>
<dbReference type="SMART" id="SM00829">
    <property type="entry name" value="PKS_ER"/>
    <property type="match status" value="1"/>
</dbReference>
<dbReference type="Pfam" id="PF08240">
    <property type="entry name" value="ADH_N"/>
    <property type="match status" value="1"/>
</dbReference>
<dbReference type="InterPro" id="IPR013149">
    <property type="entry name" value="ADH-like_C"/>
</dbReference>
<organism evidence="7 8">
    <name type="scientific">Bombella intestini</name>
    <dbReference type="NCBI Taxonomy" id="1539051"/>
    <lineage>
        <taxon>Bacteria</taxon>
        <taxon>Pseudomonadati</taxon>
        <taxon>Pseudomonadota</taxon>
        <taxon>Alphaproteobacteria</taxon>
        <taxon>Acetobacterales</taxon>
        <taxon>Acetobacteraceae</taxon>
        <taxon>Bombella</taxon>
    </lineage>
</organism>
<dbReference type="InterPro" id="IPR020843">
    <property type="entry name" value="ER"/>
</dbReference>
<evidence type="ECO:0000256" key="1">
    <source>
        <dbReference type="ARBA" id="ARBA00001947"/>
    </source>
</evidence>
<proteinExistence type="inferred from homology"/>
<dbReference type="STRING" id="1539051.AL01_03805"/>
<comment type="caution">
    <text evidence="7">The sequence shown here is derived from an EMBL/GenBank/DDBJ whole genome shotgun (WGS) entry which is preliminary data.</text>
</comment>
<feature type="domain" description="Enoyl reductase (ER)" evidence="6">
    <location>
        <begin position="10"/>
        <end position="342"/>
    </location>
</feature>
<evidence type="ECO:0000256" key="4">
    <source>
        <dbReference type="ARBA" id="ARBA00023002"/>
    </source>
</evidence>
<dbReference type="AlphaFoldDB" id="A0A1S8GQB2"/>
<sequence length="350" mass="38170">MRTIGFACNSAEEALTPFHFDRRSPRPNDVVMEILYCGVCHSDLHWARNDWGQTIYPAVPGHEIIGRVISVGPDVTHHKVGDIVAVGCMVDSCQTCDQCRKGEEQYCREGMCGGTYGGMDAVEKTPNMGGYSKHLVAREEFVLKVPKGLDISRAAPLVCAGVTTWSPLRTWQVGPGKRVAVIGFGGLGQMAVKLAVALGAEVTVLSRSHAKEQEALALGAKRVLVSTDETEMKKAAHSLDLILNTTPVKHDVTPYLPLLDVDGTIVMIGQIGPMPESSSVPLIYGRRRVAGSFIGSIRETQEVLNFCASKNILPETKMIPIQDVNKAFEHLEKGDTYYRFVIDMSTLTVD</sequence>
<dbReference type="Pfam" id="PF00107">
    <property type="entry name" value="ADH_zinc_N"/>
    <property type="match status" value="1"/>
</dbReference>
<dbReference type="PANTHER" id="PTHR42683">
    <property type="entry name" value="ALDEHYDE REDUCTASE"/>
    <property type="match status" value="1"/>
</dbReference>
<dbReference type="Proteomes" id="UP000200980">
    <property type="component" value="Unassembled WGS sequence"/>
</dbReference>
<dbReference type="RefSeq" id="WP_077396072.1">
    <property type="nucleotide sequence ID" value="NZ_JATM01000002.1"/>
</dbReference>
<dbReference type="GO" id="GO:0008270">
    <property type="term" value="F:zinc ion binding"/>
    <property type="evidence" value="ECO:0007669"/>
    <property type="project" value="InterPro"/>
</dbReference>
<comment type="cofactor">
    <cofactor evidence="1 5">
        <name>Zn(2+)</name>
        <dbReference type="ChEBI" id="CHEBI:29105"/>
    </cofactor>
</comment>
<dbReference type="Gene3D" id="3.40.50.720">
    <property type="entry name" value="NAD(P)-binding Rossmann-like Domain"/>
    <property type="match status" value="1"/>
</dbReference>
<dbReference type="OrthoDB" id="5295340at2"/>
<gene>
    <name evidence="7" type="ORF">AL01_03805</name>
</gene>
<dbReference type="InterPro" id="IPR036291">
    <property type="entry name" value="NAD(P)-bd_dom_sf"/>
</dbReference>
<accession>A0A1S8GQB2</accession>
<keyword evidence="3 5" id="KW-0862">Zinc</keyword>
<dbReference type="SUPFAM" id="SSF50129">
    <property type="entry name" value="GroES-like"/>
    <property type="match status" value="1"/>
</dbReference>